<proteinExistence type="predicted"/>
<evidence type="ECO:0000313" key="2">
    <source>
        <dbReference type="Proteomes" id="UP000298579"/>
    </source>
</evidence>
<organism evidence="1 2">
    <name type="scientific">Agrobacterium tumefaciens</name>
    <dbReference type="NCBI Taxonomy" id="358"/>
    <lineage>
        <taxon>Bacteria</taxon>
        <taxon>Pseudomonadati</taxon>
        <taxon>Pseudomonadota</taxon>
        <taxon>Alphaproteobacteria</taxon>
        <taxon>Hyphomicrobiales</taxon>
        <taxon>Rhizobiaceae</taxon>
        <taxon>Rhizobium/Agrobacterium group</taxon>
        <taxon>Agrobacterium</taxon>
        <taxon>Agrobacterium tumefaciens complex</taxon>
    </lineage>
</organism>
<sequence>MLQRKTVKIGDVFQILTSEGVCYGQVTHTHPKWKFVIAIFRDFFSKEPGDFSSVVSQEPQIITTFLIQHAVRQGLFTLMANVPVSEHLRKFPIFRGTNNLKGEDTLWFFWDGEKEWRIKRPLTGEEKKYPQGPSLPSAPLLIGMIEKNY</sequence>
<dbReference type="AlphaFoldDB" id="A0AAE6BGG1"/>
<reference evidence="1 2" key="1">
    <citation type="submission" date="2019-04" db="EMBL/GenBank/DDBJ databases">
        <title>Complete genome sequence of Agrobacterium tumefaciens CFBP5877.</title>
        <authorList>
            <person name="Huang Y.-Y."/>
            <person name="Chiang H.-Y."/>
            <person name="Chou L."/>
            <person name="Lai E.-M."/>
            <person name="Kuo C.-H."/>
        </authorList>
    </citation>
    <scope>NUCLEOTIDE SEQUENCE [LARGE SCALE GENOMIC DNA]</scope>
    <source>
        <strain evidence="1 2">CFBP5877</strain>
    </source>
</reference>
<name>A0AAE6BGG1_AGRTU</name>
<gene>
    <name evidence="1" type="ORF">CFBP5877_23420</name>
</gene>
<dbReference type="Proteomes" id="UP000298579">
    <property type="component" value="Chromosome linear"/>
</dbReference>
<evidence type="ECO:0000313" key="1">
    <source>
        <dbReference type="EMBL" id="QCL82012.1"/>
    </source>
</evidence>
<dbReference type="RefSeq" id="WP_137066463.1">
    <property type="nucleotide sequence ID" value="NZ_CP039898.1"/>
</dbReference>
<dbReference type="EMBL" id="CP039898">
    <property type="protein sequence ID" value="QCL82012.1"/>
    <property type="molecule type" value="Genomic_DNA"/>
</dbReference>
<protein>
    <submittedName>
        <fullName evidence="1">Uncharacterized protein</fullName>
    </submittedName>
</protein>
<accession>A0AAE6BGG1</accession>